<dbReference type="PANTHER" id="PTHR47197">
    <property type="entry name" value="PROTEIN NIRF"/>
    <property type="match status" value="1"/>
</dbReference>
<gene>
    <name evidence="1" type="ORF">IU449_03640</name>
</gene>
<dbReference type="Gene3D" id="2.130.10.10">
    <property type="entry name" value="YVTN repeat-like/Quinoprotein amine dehydrogenase"/>
    <property type="match status" value="2"/>
</dbReference>
<protein>
    <submittedName>
        <fullName evidence="1">YncE family protein</fullName>
    </submittedName>
</protein>
<organism evidence="1 2">
    <name type="scientific">Nocardia higoensis</name>
    <dbReference type="NCBI Taxonomy" id="228599"/>
    <lineage>
        <taxon>Bacteria</taxon>
        <taxon>Bacillati</taxon>
        <taxon>Actinomycetota</taxon>
        <taxon>Actinomycetes</taxon>
        <taxon>Mycobacteriales</taxon>
        <taxon>Nocardiaceae</taxon>
        <taxon>Nocardia</taxon>
    </lineage>
</organism>
<dbReference type="EMBL" id="JADLQN010000001">
    <property type="protein sequence ID" value="MBF6353649.1"/>
    <property type="molecule type" value="Genomic_DNA"/>
</dbReference>
<dbReference type="NCBIfam" id="TIGR02276">
    <property type="entry name" value="beta_rpt_yvtn"/>
    <property type="match status" value="1"/>
</dbReference>
<dbReference type="Proteomes" id="UP000707731">
    <property type="component" value="Unassembled WGS sequence"/>
</dbReference>
<dbReference type="InterPro" id="IPR051200">
    <property type="entry name" value="Host-pathogen_enzymatic-act"/>
</dbReference>
<dbReference type="PANTHER" id="PTHR47197:SF3">
    <property type="entry name" value="DIHYDRO-HEME D1 DEHYDROGENASE"/>
    <property type="match status" value="1"/>
</dbReference>
<name>A0ABS0D594_9NOCA</name>
<dbReference type="SUPFAM" id="SSF51004">
    <property type="entry name" value="C-terminal (heme d1) domain of cytochrome cd1-nitrite reductase"/>
    <property type="match status" value="1"/>
</dbReference>
<evidence type="ECO:0000313" key="1">
    <source>
        <dbReference type="EMBL" id="MBF6353649.1"/>
    </source>
</evidence>
<sequence>MGQVFPDSPQSIAVDPVTHLVYLVCGNSAGELLVISPDSRTVTARIDVGGDPAALVVDPVRSTVYVANQFSRTVTAVDTVTRAVVATIPVDGHPTGLTVDPSTHHLWVVSGDDVSVIDPETYTVSTTIRIDEDPKFIAIDPQQRTAYVTHYEGNSVSLIDTVSRTRTGSVSLGERGHAFAAVVDPTAHTVYFTGGVFQIVTMIDTFTREVTAVRLSGITPSTEYGSKTWGAAVDPATHHLYVTNENAGQIEVITPR</sequence>
<reference evidence="1 2" key="1">
    <citation type="submission" date="2020-10" db="EMBL/GenBank/DDBJ databases">
        <title>Identification of Nocardia species via Next-generation sequencing and recognition of intraspecies genetic diversity.</title>
        <authorList>
            <person name="Li P."/>
            <person name="Li P."/>
            <person name="Lu B."/>
        </authorList>
    </citation>
    <scope>NUCLEOTIDE SEQUENCE [LARGE SCALE GENOMIC DNA]</scope>
    <source>
        <strain evidence="1 2">BJ06-0143</strain>
    </source>
</reference>
<accession>A0ABS0D594</accession>
<dbReference type="InterPro" id="IPR011048">
    <property type="entry name" value="Haem_d1_sf"/>
</dbReference>
<proteinExistence type="predicted"/>
<comment type="caution">
    <text evidence="1">The sequence shown here is derived from an EMBL/GenBank/DDBJ whole genome shotgun (WGS) entry which is preliminary data.</text>
</comment>
<dbReference type="InterPro" id="IPR015943">
    <property type="entry name" value="WD40/YVTN_repeat-like_dom_sf"/>
</dbReference>
<keyword evidence="2" id="KW-1185">Reference proteome</keyword>
<evidence type="ECO:0000313" key="2">
    <source>
        <dbReference type="Proteomes" id="UP000707731"/>
    </source>
</evidence>
<dbReference type="InterPro" id="IPR011964">
    <property type="entry name" value="YVTN_b-propeller_repeat"/>
</dbReference>